<organism evidence="1 2">
    <name type="scientific">Glossina morsitans morsitans</name>
    <name type="common">Savannah tsetse fly</name>
    <dbReference type="NCBI Taxonomy" id="37546"/>
    <lineage>
        <taxon>Eukaryota</taxon>
        <taxon>Metazoa</taxon>
        <taxon>Ecdysozoa</taxon>
        <taxon>Arthropoda</taxon>
        <taxon>Hexapoda</taxon>
        <taxon>Insecta</taxon>
        <taxon>Pterygota</taxon>
        <taxon>Neoptera</taxon>
        <taxon>Endopterygota</taxon>
        <taxon>Diptera</taxon>
        <taxon>Brachycera</taxon>
        <taxon>Muscomorpha</taxon>
        <taxon>Hippoboscoidea</taxon>
        <taxon>Glossinidae</taxon>
        <taxon>Glossina</taxon>
    </lineage>
</organism>
<dbReference type="EnsemblMetazoa" id="GMOY010219.R1607">
    <property type="protein sequence ID" value="GMOY010219.P1607"/>
    <property type="gene ID" value="GMOY010219"/>
</dbReference>
<sequence>MDCLTTSPKYNTTIEQKLKAQRAAKLYRRSSPKLRDLLREKCRIRFKEARHNSYARMRSINEEGEEHIPLKDLLRQEISELDFDINLQKEIYNELIEEINEWFAEQQEGEENYYVEVDKTDALICPVCQKSNLVVYLNKDGRYNYRCKCSANFFLRKANWFCILY</sequence>
<evidence type="ECO:0000313" key="2">
    <source>
        <dbReference type="Proteomes" id="UP000092444"/>
    </source>
</evidence>
<keyword evidence="2" id="KW-1185">Reference proteome</keyword>
<proteinExistence type="predicted"/>
<accession>A0ABK9N8W8</accession>
<reference evidence="1" key="1">
    <citation type="submission" date="2025-05" db="UniProtKB">
        <authorList>
            <consortium name="EnsemblMetazoa"/>
        </authorList>
    </citation>
    <scope>IDENTIFICATION</scope>
    <source>
        <strain evidence="1">Yale</strain>
    </source>
</reference>
<protein>
    <recommendedName>
        <fullName evidence="3">RPA-interacting protein C-terminal domain-containing protein</fullName>
    </recommendedName>
</protein>
<dbReference type="Proteomes" id="UP000092444">
    <property type="component" value="Unassembled WGS sequence"/>
</dbReference>
<dbReference type="EMBL" id="CCAG010019840">
    <property type="status" value="NOT_ANNOTATED_CDS"/>
    <property type="molecule type" value="Genomic_DNA"/>
</dbReference>
<evidence type="ECO:0000313" key="1">
    <source>
        <dbReference type="EnsemblMetazoa" id="GMOY010219.P1607"/>
    </source>
</evidence>
<evidence type="ECO:0008006" key="3">
    <source>
        <dbReference type="Google" id="ProtNLM"/>
    </source>
</evidence>
<name>A0ABK9N8W8_GLOMM</name>